<evidence type="ECO:0000256" key="1">
    <source>
        <dbReference type="SAM" id="Phobius"/>
    </source>
</evidence>
<reference evidence="2" key="2">
    <citation type="journal article" date="2015" name="Data Brief">
        <title>Shoot transcriptome of the giant reed, Arundo donax.</title>
        <authorList>
            <person name="Barrero R.A."/>
            <person name="Guerrero F.D."/>
            <person name="Moolhuijzen P."/>
            <person name="Goolsby J.A."/>
            <person name="Tidwell J."/>
            <person name="Bellgard S.E."/>
            <person name="Bellgard M.I."/>
        </authorList>
    </citation>
    <scope>NUCLEOTIDE SEQUENCE</scope>
    <source>
        <tissue evidence="2">Shoot tissue taken approximately 20 cm above the soil surface</tissue>
    </source>
</reference>
<protein>
    <submittedName>
        <fullName evidence="2">Uncharacterized protein</fullName>
    </submittedName>
</protein>
<organism evidence="2">
    <name type="scientific">Arundo donax</name>
    <name type="common">Giant reed</name>
    <name type="synonym">Donax arundinaceus</name>
    <dbReference type="NCBI Taxonomy" id="35708"/>
    <lineage>
        <taxon>Eukaryota</taxon>
        <taxon>Viridiplantae</taxon>
        <taxon>Streptophyta</taxon>
        <taxon>Embryophyta</taxon>
        <taxon>Tracheophyta</taxon>
        <taxon>Spermatophyta</taxon>
        <taxon>Magnoliopsida</taxon>
        <taxon>Liliopsida</taxon>
        <taxon>Poales</taxon>
        <taxon>Poaceae</taxon>
        <taxon>PACMAD clade</taxon>
        <taxon>Arundinoideae</taxon>
        <taxon>Arundineae</taxon>
        <taxon>Arundo</taxon>
    </lineage>
</organism>
<evidence type="ECO:0000313" key="2">
    <source>
        <dbReference type="EMBL" id="JAD87403.1"/>
    </source>
</evidence>
<keyword evidence="1" id="KW-1133">Transmembrane helix</keyword>
<proteinExistence type="predicted"/>
<sequence length="95" mass="11069">MQGLPIHHTQAVDMHRCSKVTFADVFGWVPWRKQLICMLANAEEEVSKLKATKKYGMKNQQLWWNGHTFFFLAAIVAWYLGFCFATELTVMCVIR</sequence>
<keyword evidence="1" id="KW-0812">Transmembrane</keyword>
<name>A0A0A9DL52_ARUDO</name>
<feature type="transmembrane region" description="Helical" evidence="1">
    <location>
        <begin position="69"/>
        <end position="94"/>
    </location>
</feature>
<reference evidence="2" key="1">
    <citation type="submission" date="2014-09" db="EMBL/GenBank/DDBJ databases">
        <authorList>
            <person name="Magalhaes I.L.F."/>
            <person name="Oliveira U."/>
            <person name="Santos F.R."/>
            <person name="Vidigal T.H.D.A."/>
            <person name="Brescovit A.D."/>
            <person name="Santos A.J."/>
        </authorList>
    </citation>
    <scope>NUCLEOTIDE SEQUENCE</scope>
    <source>
        <tissue evidence="2">Shoot tissue taken approximately 20 cm above the soil surface</tissue>
    </source>
</reference>
<accession>A0A0A9DL52</accession>
<dbReference type="AlphaFoldDB" id="A0A0A9DL52"/>
<keyword evidence="1" id="KW-0472">Membrane</keyword>
<dbReference type="EMBL" id="GBRH01210492">
    <property type="protein sequence ID" value="JAD87403.1"/>
    <property type="molecule type" value="Transcribed_RNA"/>
</dbReference>